<dbReference type="SUPFAM" id="SSF52949">
    <property type="entry name" value="Macro domain-like"/>
    <property type="match status" value="1"/>
</dbReference>
<gene>
    <name evidence="2" type="ORF">CLOHIR_01885</name>
</gene>
<dbReference type="Pfam" id="PF01661">
    <property type="entry name" value="Macro"/>
    <property type="match status" value="1"/>
</dbReference>
<dbReference type="SMART" id="SM00506">
    <property type="entry name" value="A1pp"/>
    <property type="match status" value="1"/>
</dbReference>
<dbReference type="PROSITE" id="PS51154">
    <property type="entry name" value="MACRO"/>
    <property type="match status" value="1"/>
</dbReference>
<dbReference type="eggNOG" id="COG2110">
    <property type="taxonomic scope" value="Bacteria"/>
</dbReference>
<evidence type="ECO:0000259" key="1">
    <source>
        <dbReference type="PROSITE" id="PS51154"/>
    </source>
</evidence>
<name>B6G179_PEPHT</name>
<accession>B6G179</accession>
<dbReference type="HOGENOM" id="CLU_046550_2_0_9"/>
<dbReference type="RefSeq" id="WP_006440747.1">
    <property type="nucleotide sequence ID" value="NZ_DS995358.1"/>
</dbReference>
<dbReference type="PANTHER" id="PTHR11106:SF27">
    <property type="entry name" value="MACRO DOMAIN-CONTAINING PROTEIN"/>
    <property type="match status" value="1"/>
</dbReference>
<protein>
    <submittedName>
        <fullName evidence="2">Macro domain protein</fullName>
    </submittedName>
</protein>
<reference evidence="2 3" key="2">
    <citation type="submission" date="2008-10" db="EMBL/GenBank/DDBJ databases">
        <title>Draft genome sequence of Clostridium hiranonis (DSM 13275).</title>
        <authorList>
            <person name="Sudarsanam P."/>
            <person name="Ley R."/>
            <person name="Guruge J."/>
            <person name="Turnbaugh P.J."/>
            <person name="Mahowald M."/>
            <person name="Liep D."/>
            <person name="Gordon J."/>
        </authorList>
    </citation>
    <scope>NUCLEOTIDE SEQUENCE [LARGE SCALE GENOMIC DNA]</scope>
    <source>
        <strain evidence="2 3">DSM 13275</strain>
    </source>
</reference>
<keyword evidence="3" id="KW-1185">Reference proteome</keyword>
<dbReference type="AlphaFoldDB" id="B6G179"/>
<sequence>MKWKDYAEDIKLFEGLDKTVKPLTEEQKNKNIKTLITYFSSDVPAKVYSSKVELEPIEKLKALLAAYPVKKITPEILSMLENILLMENDIENAVDANSIEEKEDRIAVWKGDITKIKADAIVNDANSSLLGNRQPFHKGVDSKIHAAAGPRLREDCNTIIEKQGHIEYAGDAKITRAYCLPSKYVVHTVGPVVLGGNPSKEHEKQLLHCYKSVLNTVKDIDDIKTIVFCGISTGSSGYPKKEAAQLAVDRVRIWLKENPEKDIKVIFNVYDDEEMEKYLKALER</sequence>
<comment type="caution">
    <text evidence="2">The sequence shown here is derived from an EMBL/GenBank/DDBJ whole genome shotgun (WGS) entry which is preliminary data.</text>
</comment>
<dbReference type="InterPro" id="IPR002589">
    <property type="entry name" value="Macro_dom"/>
</dbReference>
<dbReference type="Gene3D" id="3.40.220.10">
    <property type="entry name" value="Leucine Aminopeptidase, subunit E, domain 1"/>
    <property type="match status" value="1"/>
</dbReference>
<evidence type="ECO:0000313" key="3">
    <source>
        <dbReference type="Proteomes" id="UP000003178"/>
    </source>
</evidence>
<dbReference type="OrthoDB" id="6194521at2"/>
<evidence type="ECO:0000313" key="2">
    <source>
        <dbReference type="EMBL" id="EEA84485.1"/>
    </source>
</evidence>
<dbReference type="InterPro" id="IPR043472">
    <property type="entry name" value="Macro_dom-like"/>
</dbReference>
<organism evidence="2 3">
    <name type="scientific">Peptacetobacter hiranonis (strain DSM 13275 / JCM 10541 / KCTC 15199 / TO-931)</name>
    <name type="common">Clostridium hiranonis</name>
    <dbReference type="NCBI Taxonomy" id="500633"/>
    <lineage>
        <taxon>Bacteria</taxon>
        <taxon>Bacillati</taxon>
        <taxon>Bacillota</taxon>
        <taxon>Clostridia</taxon>
        <taxon>Peptostreptococcales</taxon>
        <taxon>Peptostreptococcaceae</taxon>
        <taxon>Peptacetobacter</taxon>
    </lineage>
</organism>
<reference evidence="2 3" key="1">
    <citation type="submission" date="2008-09" db="EMBL/GenBank/DDBJ databases">
        <authorList>
            <person name="Fulton L."/>
            <person name="Clifton S."/>
            <person name="Fulton B."/>
            <person name="Xu J."/>
            <person name="Minx P."/>
            <person name="Pepin K.H."/>
            <person name="Johnson M."/>
            <person name="Thiruvilangam P."/>
            <person name="Bhonagiri V."/>
            <person name="Nash W.E."/>
            <person name="Mardis E.R."/>
            <person name="Wilson R.K."/>
        </authorList>
    </citation>
    <scope>NUCLEOTIDE SEQUENCE [LARGE SCALE GENOMIC DNA]</scope>
    <source>
        <strain evidence="2 3">DSM 13275</strain>
    </source>
</reference>
<feature type="domain" description="Macro" evidence="1">
    <location>
        <begin position="93"/>
        <end position="284"/>
    </location>
</feature>
<dbReference type="CDD" id="cd02908">
    <property type="entry name" value="Macro_OAADPr_deacetylase"/>
    <property type="match status" value="1"/>
</dbReference>
<dbReference type="NCBIfam" id="NF003163">
    <property type="entry name" value="PRK04143.1"/>
    <property type="match status" value="1"/>
</dbReference>
<dbReference type="Proteomes" id="UP000003178">
    <property type="component" value="Unassembled WGS sequence"/>
</dbReference>
<dbReference type="PANTHER" id="PTHR11106">
    <property type="entry name" value="GANGLIOSIDE INDUCED DIFFERENTIATION ASSOCIATED PROTEIN 2-RELATED"/>
    <property type="match status" value="1"/>
</dbReference>
<dbReference type="STRING" id="500633.CLOHIR_01885"/>
<dbReference type="EMBL" id="ABWP01000071">
    <property type="protein sequence ID" value="EEA84485.1"/>
    <property type="molecule type" value="Genomic_DNA"/>
</dbReference>
<proteinExistence type="predicted"/>